<evidence type="ECO:0000313" key="2">
    <source>
        <dbReference type="Proteomes" id="UP000248776"/>
    </source>
</evidence>
<name>A0A2W1ILI2_STRSL</name>
<organism evidence="1 2">
    <name type="scientific">Streptococcus salivarius</name>
    <dbReference type="NCBI Taxonomy" id="1304"/>
    <lineage>
        <taxon>Bacteria</taxon>
        <taxon>Bacillati</taxon>
        <taxon>Bacillota</taxon>
        <taxon>Bacilli</taxon>
        <taxon>Lactobacillales</taxon>
        <taxon>Streptococcaceae</taxon>
        <taxon>Streptococcus</taxon>
    </lineage>
</organism>
<accession>A0A2W1ILI2</accession>
<proteinExistence type="predicted"/>
<sequence length="71" mass="8421">MFFLLFLLHPSLRIGSPKTKKELVCLYDLSILAHLLIFVNRKISLIKFLKLRLFWPFLHSERIQGKVGNLR</sequence>
<protein>
    <submittedName>
        <fullName evidence="1">Uncharacterized protein</fullName>
    </submittedName>
</protein>
<dbReference type="Proteomes" id="UP000248776">
    <property type="component" value="Unassembled WGS sequence"/>
</dbReference>
<dbReference type="EMBL" id="NSIW01000004">
    <property type="protein sequence ID" value="PZD57021.1"/>
    <property type="molecule type" value="Genomic_DNA"/>
</dbReference>
<comment type="caution">
    <text evidence="1">The sequence shown here is derived from an EMBL/GenBank/DDBJ whole genome shotgun (WGS) entry which is preliminary data.</text>
</comment>
<dbReference type="AlphaFoldDB" id="A0A2W1ILI2"/>
<reference evidence="1 2" key="1">
    <citation type="submission" date="2017-08" db="EMBL/GenBank/DDBJ databases">
        <title>Streptococcus salivarius strain HS0302 Genome.</title>
        <authorList>
            <person name="Smith J."/>
            <person name="Deng P."/>
            <person name="Geng M."/>
        </authorList>
    </citation>
    <scope>NUCLEOTIDE SEQUENCE [LARGE SCALE GENOMIC DNA]</scope>
    <source>
        <strain evidence="1 2">HS0302</strain>
    </source>
</reference>
<evidence type="ECO:0000313" key="1">
    <source>
        <dbReference type="EMBL" id="PZD57021.1"/>
    </source>
</evidence>
<gene>
    <name evidence="1" type="ORF">CKU37_03245</name>
</gene>